<gene>
    <name evidence="4" type="ORF">FMM08_08740</name>
</gene>
<dbReference type="Pfam" id="PF01740">
    <property type="entry name" value="STAS"/>
    <property type="match status" value="1"/>
</dbReference>
<dbReference type="SUPFAM" id="SSF52091">
    <property type="entry name" value="SpoIIaa-like"/>
    <property type="match status" value="1"/>
</dbReference>
<evidence type="ECO:0000256" key="1">
    <source>
        <dbReference type="ARBA" id="ARBA00009013"/>
    </source>
</evidence>
<dbReference type="InterPro" id="IPR002645">
    <property type="entry name" value="STAS_dom"/>
</dbReference>
<dbReference type="RefSeq" id="WP_147925932.1">
    <property type="nucleotide sequence ID" value="NZ_VKAC01000004.1"/>
</dbReference>
<organism evidence="4 5">
    <name type="scientific">Quadrisphaera setariae</name>
    <dbReference type="NCBI Taxonomy" id="2593304"/>
    <lineage>
        <taxon>Bacteria</taxon>
        <taxon>Bacillati</taxon>
        <taxon>Actinomycetota</taxon>
        <taxon>Actinomycetes</taxon>
        <taxon>Kineosporiales</taxon>
        <taxon>Kineosporiaceae</taxon>
        <taxon>Quadrisphaera</taxon>
    </lineage>
</organism>
<evidence type="ECO:0000256" key="2">
    <source>
        <dbReference type="RuleBase" id="RU003749"/>
    </source>
</evidence>
<dbReference type="Gene3D" id="3.30.750.24">
    <property type="entry name" value="STAS domain"/>
    <property type="match status" value="1"/>
</dbReference>
<dbReference type="PANTHER" id="PTHR33495:SF2">
    <property type="entry name" value="ANTI-SIGMA FACTOR ANTAGONIST TM_1081-RELATED"/>
    <property type="match status" value="1"/>
</dbReference>
<dbReference type="InterPro" id="IPR036513">
    <property type="entry name" value="STAS_dom_sf"/>
</dbReference>
<dbReference type="OrthoDB" id="4249752at2"/>
<evidence type="ECO:0000259" key="3">
    <source>
        <dbReference type="PROSITE" id="PS50801"/>
    </source>
</evidence>
<evidence type="ECO:0000313" key="5">
    <source>
        <dbReference type="Proteomes" id="UP000321234"/>
    </source>
</evidence>
<name>A0A5C8ZI70_9ACTN</name>
<reference evidence="4 5" key="1">
    <citation type="submission" date="2019-07" db="EMBL/GenBank/DDBJ databases">
        <title>Quadrisphaera sp. strain DD2A genome sequencing and assembly.</title>
        <authorList>
            <person name="Kim I."/>
        </authorList>
    </citation>
    <scope>NUCLEOTIDE SEQUENCE [LARGE SCALE GENOMIC DNA]</scope>
    <source>
        <strain evidence="4 5">DD2A</strain>
    </source>
</reference>
<dbReference type="GO" id="GO:0043856">
    <property type="term" value="F:anti-sigma factor antagonist activity"/>
    <property type="evidence" value="ECO:0007669"/>
    <property type="project" value="InterPro"/>
</dbReference>
<dbReference type="Proteomes" id="UP000321234">
    <property type="component" value="Unassembled WGS sequence"/>
</dbReference>
<dbReference type="PANTHER" id="PTHR33495">
    <property type="entry name" value="ANTI-SIGMA FACTOR ANTAGONIST TM_1081-RELATED-RELATED"/>
    <property type="match status" value="1"/>
</dbReference>
<dbReference type="AlphaFoldDB" id="A0A5C8ZI70"/>
<feature type="domain" description="STAS" evidence="3">
    <location>
        <begin position="15"/>
        <end position="122"/>
    </location>
</feature>
<sequence length="122" mass="12365">MEIAAEQYDRGRFRVLAVSGEVDVYSAPSLKSALVDVVDTVSGSTARSAGGEAVSGVVLDLSGVTFMDSAGLGVLVGANRRARDAGMTMRLAGGSVQVLKLLAMTGLASVMPPFDDVASATA</sequence>
<comment type="caution">
    <text evidence="4">The sequence shown here is derived from an EMBL/GenBank/DDBJ whole genome shotgun (WGS) entry which is preliminary data.</text>
</comment>
<dbReference type="InterPro" id="IPR003658">
    <property type="entry name" value="Anti-sigma_ant"/>
</dbReference>
<evidence type="ECO:0000313" key="4">
    <source>
        <dbReference type="EMBL" id="TXR56803.1"/>
    </source>
</evidence>
<dbReference type="EMBL" id="VKAC01000004">
    <property type="protein sequence ID" value="TXR56803.1"/>
    <property type="molecule type" value="Genomic_DNA"/>
</dbReference>
<dbReference type="CDD" id="cd07043">
    <property type="entry name" value="STAS_anti-anti-sigma_factors"/>
    <property type="match status" value="1"/>
</dbReference>
<keyword evidence="5" id="KW-1185">Reference proteome</keyword>
<proteinExistence type="inferred from homology"/>
<accession>A0A5C8ZI70</accession>
<comment type="similarity">
    <text evidence="1 2">Belongs to the anti-sigma-factor antagonist family.</text>
</comment>
<protein>
    <recommendedName>
        <fullName evidence="2">Anti-sigma factor antagonist</fullName>
    </recommendedName>
</protein>
<dbReference type="NCBIfam" id="TIGR00377">
    <property type="entry name" value="ant_ant_sig"/>
    <property type="match status" value="1"/>
</dbReference>
<dbReference type="PROSITE" id="PS50801">
    <property type="entry name" value="STAS"/>
    <property type="match status" value="1"/>
</dbReference>